<name>A0A3S5B4B5_9PLAT</name>
<dbReference type="Proteomes" id="UP000784294">
    <property type="component" value="Unassembled WGS sequence"/>
</dbReference>
<feature type="compositionally biased region" description="Polar residues" evidence="1">
    <location>
        <begin position="40"/>
        <end position="54"/>
    </location>
</feature>
<evidence type="ECO:0000313" key="2">
    <source>
        <dbReference type="EMBL" id="VEL12876.1"/>
    </source>
</evidence>
<accession>A0A3S5B4B5</accession>
<reference evidence="2" key="1">
    <citation type="submission" date="2018-11" db="EMBL/GenBank/DDBJ databases">
        <authorList>
            <consortium name="Pathogen Informatics"/>
        </authorList>
    </citation>
    <scope>NUCLEOTIDE SEQUENCE</scope>
</reference>
<dbReference type="EMBL" id="CAAALY010016142">
    <property type="protein sequence ID" value="VEL12876.1"/>
    <property type="molecule type" value="Genomic_DNA"/>
</dbReference>
<feature type="compositionally biased region" description="Low complexity" evidence="1">
    <location>
        <begin position="413"/>
        <end position="440"/>
    </location>
</feature>
<feature type="non-terminal residue" evidence="2">
    <location>
        <position position="624"/>
    </location>
</feature>
<gene>
    <name evidence="2" type="ORF">PXEA_LOCUS6316</name>
</gene>
<protein>
    <submittedName>
        <fullName evidence="2">Uncharacterized protein</fullName>
    </submittedName>
</protein>
<proteinExistence type="predicted"/>
<evidence type="ECO:0000256" key="1">
    <source>
        <dbReference type="SAM" id="MobiDB-lite"/>
    </source>
</evidence>
<dbReference type="AlphaFoldDB" id="A0A3S5B4B5"/>
<evidence type="ECO:0000313" key="3">
    <source>
        <dbReference type="Proteomes" id="UP000784294"/>
    </source>
</evidence>
<feature type="region of interest" description="Disordered" evidence="1">
    <location>
        <begin position="393"/>
        <end position="440"/>
    </location>
</feature>
<feature type="region of interest" description="Disordered" evidence="1">
    <location>
        <begin position="18"/>
        <end position="54"/>
    </location>
</feature>
<sequence>MLPFTHFSTIPSIMTESTPSRLSIHSPDPSKSAHFFAPPGTSSSTDITQTTAKSTTKKIQMSTIRVQDLEFIPSLTSSKVETMRIIKAKPPSPGENKFRLIDASSQPSFQREDALAESNCLNHSNLLQESEEGKNVRTNEADKVKLSADETFRELSNTSETMNSYIMTPVTRSMSIGTSLISSSPKNQFSLISDCTITNRSDSSLDLNLKHASTSYKIKDILDYDDNVSTRSSNIDDDYRTARDHSSGINSNKNYGNTSLSFDVREDEEDTTTLICKAPCIPTSLIPEEECHQCNLISLADHRHNRPEARSEPSPVNASNDYSTDASSLSLLYGRGNSEMKSSKRWKRKEELGFWHPTPTETCLEGSELGTSNVEASCRMDESVGQMGDMILPDLTPHPPNAPGVKCHSSFHSASPPLLTSSSSSASLSSSLSSSPTSLPLVSSGYPLPLQLTQESMLLEEGQLDTLHPQLEEERLDEVESRLCRHIRREDEHEMEEVDQMGEDRETEDSTSEVVESQQPHCCPHNFHASAFSPQLCTTLSPIPQSPAPTSTNRLDLVHHRCPSQHISAGSISSPVHTDRASLVSEREMEQLTDLNSAIPWRESTRERGANGVGINSNAARSRC</sequence>
<organism evidence="2 3">
    <name type="scientific">Protopolystoma xenopodis</name>
    <dbReference type="NCBI Taxonomy" id="117903"/>
    <lineage>
        <taxon>Eukaryota</taxon>
        <taxon>Metazoa</taxon>
        <taxon>Spiralia</taxon>
        <taxon>Lophotrochozoa</taxon>
        <taxon>Platyhelminthes</taxon>
        <taxon>Monogenea</taxon>
        <taxon>Polyopisthocotylea</taxon>
        <taxon>Polystomatidea</taxon>
        <taxon>Polystomatidae</taxon>
        <taxon>Protopolystoma</taxon>
    </lineage>
</organism>
<keyword evidence="3" id="KW-1185">Reference proteome</keyword>
<comment type="caution">
    <text evidence="2">The sequence shown here is derived from an EMBL/GenBank/DDBJ whole genome shotgun (WGS) entry which is preliminary data.</text>
</comment>